<dbReference type="GO" id="GO:0016787">
    <property type="term" value="F:hydrolase activity"/>
    <property type="evidence" value="ECO:0007669"/>
    <property type="project" value="UniProtKB-KW"/>
</dbReference>
<dbReference type="InterPro" id="IPR000086">
    <property type="entry name" value="NUDIX_hydrolase_dom"/>
</dbReference>
<dbReference type="PROSITE" id="PS51462">
    <property type="entry name" value="NUDIX"/>
    <property type="match status" value="1"/>
</dbReference>
<evidence type="ECO:0000313" key="5">
    <source>
        <dbReference type="Proteomes" id="UP000535491"/>
    </source>
</evidence>
<dbReference type="SUPFAM" id="SSF55811">
    <property type="entry name" value="Nudix"/>
    <property type="match status" value="1"/>
</dbReference>
<gene>
    <name evidence="4" type="ORF">H1191_00730</name>
</gene>
<evidence type="ECO:0000313" key="4">
    <source>
        <dbReference type="EMBL" id="MBA4492837.1"/>
    </source>
</evidence>
<evidence type="ECO:0000259" key="3">
    <source>
        <dbReference type="PROSITE" id="PS51462"/>
    </source>
</evidence>
<dbReference type="Proteomes" id="UP000535491">
    <property type="component" value="Unassembled WGS sequence"/>
</dbReference>
<evidence type="ECO:0000256" key="1">
    <source>
        <dbReference type="ARBA" id="ARBA00001946"/>
    </source>
</evidence>
<name>A0A7W1WMV6_9BACL</name>
<dbReference type="Gene3D" id="3.90.79.10">
    <property type="entry name" value="Nucleoside Triphosphate Pyrophosphohydrolase"/>
    <property type="match status" value="1"/>
</dbReference>
<dbReference type="AlphaFoldDB" id="A0A7W1WMV6"/>
<dbReference type="PANTHER" id="PTHR43046">
    <property type="entry name" value="GDP-MANNOSE MANNOSYL HYDROLASE"/>
    <property type="match status" value="1"/>
</dbReference>
<keyword evidence="2 4" id="KW-0378">Hydrolase</keyword>
<evidence type="ECO:0000256" key="2">
    <source>
        <dbReference type="ARBA" id="ARBA00022801"/>
    </source>
</evidence>
<proteinExistence type="predicted"/>
<reference evidence="4 5" key="1">
    <citation type="submission" date="2020-07" db="EMBL/GenBank/DDBJ databases">
        <authorList>
            <person name="Feng H."/>
        </authorList>
    </citation>
    <scope>NUCLEOTIDE SEQUENCE [LARGE SCALE GENOMIC DNA]</scope>
    <source>
        <strain evidence="5">s-10</strain>
    </source>
</reference>
<dbReference type="Pfam" id="PF00293">
    <property type="entry name" value="NUDIX"/>
    <property type="match status" value="1"/>
</dbReference>
<comment type="caution">
    <text evidence="4">The sequence shown here is derived from an EMBL/GenBank/DDBJ whole genome shotgun (WGS) entry which is preliminary data.</text>
</comment>
<dbReference type="EMBL" id="JACEIQ010000001">
    <property type="protein sequence ID" value="MBA4492837.1"/>
    <property type="molecule type" value="Genomic_DNA"/>
</dbReference>
<organism evidence="4 5">
    <name type="scientific">Paenactinomyces guangxiensis</name>
    <dbReference type="NCBI Taxonomy" id="1490290"/>
    <lineage>
        <taxon>Bacteria</taxon>
        <taxon>Bacillati</taxon>
        <taxon>Bacillota</taxon>
        <taxon>Bacilli</taxon>
        <taxon>Bacillales</taxon>
        <taxon>Thermoactinomycetaceae</taxon>
        <taxon>Paenactinomyces</taxon>
    </lineage>
</organism>
<dbReference type="InterPro" id="IPR015797">
    <property type="entry name" value="NUDIX_hydrolase-like_dom_sf"/>
</dbReference>
<dbReference type="RefSeq" id="WP_181750068.1">
    <property type="nucleotide sequence ID" value="NZ_JACEIQ010000001.1"/>
</dbReference>
<protein>
    <submittedName>
        <fullName evidence="4">NUDIX hydrolase</fullName>
    </submittedName>
</protein>
<dbReference type="PANTHER" id="PTHR43046:SF2">
    <property type="entry name" value="8-OXO-DGTP DIPHOSPHATASE-RELATED"/>
    <property type="match status" value="1"/>
</dbReference>
<dbReference type="CDD" id="cd02883">
    <property type="entry name" value="NUDIX_Hydrolase"/>
    <property type="match status" value="1"/>
</dbReference>
<sequence length="135" mass="15332">MALSKHILTASVLVLNDDDEILLIKSPNRGWELPGGQVKEKESIRVAAIREVKSKTGINIKLIRFCGIYQNVRAGICHTFFVGQPVSGQLSTSDESLDVDYFPIDTALRLVTWKIFRQRILYCLDDSKQPFFVEF</sequence>
<keyword evidence="5" id="KW-1185">Reference proteome</keyword>
<feature type="domain" description="Nudix hydrolase" evidence="3">
    <location>
        <begin position="5"/>
        <end position="123"/>
    </location>
</feature>
<comment type="cofactor">
    <cofactor evidence="1">
        <name>Mg(2+)</name>
        <dbReference type="ChEBI" id="CHEBI:18420"/>
    </cofactor>
</comment>
<accession>A0A7W1WMV6</accession>